<dbReference type="SMART" id="SM00345">
    <property type="entry name" value="HTH_GNTR"/>
    <property type="match status" value="1"/>
</dbReference>
<organism evidence="6 7">
    <name type="scientific">Brevibacterium spongiae</name>
    <dbReference type="NCBI Taxonomy" id="2909672"/>
    <lineage>
        <taxon>Bacteria</taxon>
        <taxon>Bacillati</taxon>
        <taxon>Actinomycetota</taxon>
        <taxon>Actinomycetes</taxon>
        <taxon>Micrococcales</taxon>
        <taxon>Brevibacteriaceae</taxon>
        <taxon>Brevibacterium</taxon>
    </lineage>
</organism>
<dbReference type="Pfam" id="PF07729">
    <property type="entry name" value="FCD"/>
    <property type="match status" value="1"/>
</dbReference>
<dbReference type="InterPro" id="IPR036388">
    <property type="entry name" value="WH-like_DNA-bd_sf"/>
</dbReference>
<dbReference type="EMBL" id="CP093443">
    <property type="protein sequence ID" value="UVI37778.1"/>
    <property type="molecule type" value="Genomic_DNA"/>
</dbReference>
<protein>
    <submittedName>
        <fullName evidence="6">FCD domain-containing protein</fullName>
    </submittedName>
</protein>
<keyword evidence="2" id="KW-0238">DNA-binding</keyword>
<dbReference type="InterPro" id="IPR000524">
    <property type="entry name" value="Tscrpt_reg_HTH_GntR"/>
</dbReference>
<dbReference type="InterPro" id="IPR036390">
    <property type="entry name" value="WH_DNA-bd_sf"/>
</dbReference>
<dbReference type="Gene3D" id="1.20.120.530">
    <property type="entry name" value="GntR ligand-binding domain-like"/>
    <property type="match status" value="1"/>
</dbReference>
<keyword evidence="3" id="KW-0804">Transcription</keyword>
<evidence type="ECO:0000313" key="6">
    <source>
        <dbReference type="EMBL" id="UVI37778.1"/>
    </source>
</evidence>
<dbReference type="SMART" id="SM00895">
    <property type="entry name" value="FCD"/>
    <property type="match status" value="1"/>
</dbReference>
<name>A0ABY5ST95_9MICO</name>
<evidence type="ECO:0000256" key="2">
    <source>
        <dbReference type="ARBA" id="ARBA00023125"/>
    </source>
</evidence>
<dbReference type="InterPro" id="IPR011711">
    <property type="entry name" value="GntR_C"/>
</dbReference>
<evidence type="ECO:0000256" key="3">
    <source>
        <dbReference type="ARBA" id="ARBA00023163"/>
    </source>
</evidence>
<sequence length="244" mass="26372">MSEETTSGSHEFSGLGEVVSLTSAPQQIADHILSGIAVGALPEGTLLPGERTLAADLQVSRSSVRAALLRLERLGVVERRRGRGGGTFVKNARPETLAPMAGRIDEFHAERRNLLDARAVFQNTLAATAARRRSESELAELRELAQIYSQRAEAAAARTADAQFHFAIARAGHNPELVRMAIDIDTKINAGFRHDPFSAELFDHAVADHAAIVEAIAEGDAHKAGQLCEDHFRSTTIVRPPRTT</sequence>
<keyword evidence="7" id="KW-1185">Reference proteome</keyword>
<evidence type="ECO:0000256" key="1">
    <source>
        <dbReference type="ARBA" id="ARBA00023015"/>
    </source>
</evidence>
<evidence type="ECO:0000259" key="5">
    <source>
        <dbReference type="PROSITE" id="PS50949"/>
    </source>
</evidence>
<proteinExistence type="predicted"/>
<dbReference type="SUPFAM" id="SSF48008">
    <property type="entry name" value="GntR ligand-binding domain-like"/>
    <property type="match status" value="1"/>
</dbReference>
<dbReference type="SUPFAM" id="SSF46785">
    <property type="entry name" value="Winged helix' DNA-binding domain"/>
    <property type="match status" value="1"/>
</dbReference>
<feature type="domain" description="HTH gntR-type" evidence="5">
    <location>
        <begin position="22"/>
        <end position="92"/>
    </location>
</feature>
<dbReference type="Gene3D" id="1.10.10.10">
    <property type="entry name" value="Winged helix-like DNA-binding domain superfamily/Winged helix DNA-binding domain"/>
    <property type="match status" value="1"/>
</dbReference>
<keyword evidence="4" id="KW-0175">Coiled coil</keyword>
<keyword evidence="1" id="KW-0805">Transcription regulation</keyword>
<dbReference type="PANTHER" id="PTHR43537">
    <property type="entry name" value="TRANSCRIPTIONAL REGULATOR, GNTR FAMILY"/>
    <property type="match status" value="1"/>
</dbReference>
<dbReference type="CDD" id="cd07377">
    <property type="entry name" value="WHTH_GntR"/>
    <property type="match status" value="1"/>
</dbReference>
<evidence type="ECO:0000313" key="7">
    <source>
        <dbReference type="Proteomes" id="UP001064879"/>
    </source>
</evidence>
<evidence type="ECO:0000256" key="4">
    <source>
        <dbReference type="SAM" id="Coils"/>
    </source>
</evidence>
<dbReference type="PANTHER" id="PTHR43537:SF24">
    <property type="entry name" value="GLUCONATE OPERON TRANSCRIPTIONAL REPRESSOR"/>
    <property type="match status" value="1"/>
</dbReference>
<dbReference type="PRINTS" id="PR00035">
    <property type="entry name" value="HTHGNTR"/>
</dbReference>
<accession>A0ABY5ST95</accession>
<dbReference type="Pfam" id="PF00392">
    <property type="entry name" value="GntR"/>
    <property type="match status" value="1"/>
</dbReference>
<reference evidence="6" key="1">
    <citation type="submission" date="2022-03" db="EMBL/GenBank/DDBJ databases">
        <title>Brevibacterium spongiae sp. nov., isolated from marine sponge.</title>
        <authorList>
            <person name="Li Z."/>
            <person name="Zhang M."/>
        </authorList>
    </citation>
    <scope>NUCLEOTIDE SEQUENCE</scope>
    <source>
        <strain evidence="6">WHS-Z9</strain>
    </source>
</reference>
<dbReference type="PROSITE" id="PS50949">
    <property type="entry name" value="HTH_GNTR"/>
    <property type="match status" value="1"/>
</dbReference>
<dbReference type="InterPro" id="IPR008920">
    <property type="entry name" value="TF_FadR/GntR_C"/>
</dbReference>
<feature type="coiled-coil region" evidence="4">
    <location>
        <begin position="131"/>
        <end position="158"/>
    </location>
</feature>
<dbReference type="RefSeq" id="WP_265420312.1">
    <property type="nucleotide sequence ID" value="NZ_CP093443.1"/>
</dbReference>
<gene>
    <name evidence="6" type="ORF">L1F31_09095</name>
</gene>
<dbReference type="Proteomes" id="UP001064879">
    <property type="component" value="Chromosome"/>
</dbReference>